<dbReference type="Proteomes" id="UP000253208">
    <property type="component" value="Unassembled WGS sequence"/>
</dbReference>
<evidence type="ECO:0000313" key="3">
    <source>
        <dbReference type="Proteomes" id="UP000253208"/>
    </source>
</evidence>
<dbReference type="GO" id="GO:0016491">
    <property type="term" value="F:oxidoreductase activity"/>
    <property type="evidence" value="ECO:0007669"/>
    <property type="project" value="InterPro"/>
</dbReference>
<dbReference type="SUPFAM" id="SSF53807">
    <property type="entry name" value="Helical backbone' metal receptor"/>
    <property type="match status" value="1"/>
</dbReference>
<proteinExistence type="predicted"/>
<feature type="domain" description="Nitrogenase/oxidoreductase component 1" evidence="1">
    <location>
        <begin position="28"/>
        <end position="255"/>
    </location>
</feature>
<dbReference type="Gene3D" id="3.40.50.1980">
    <property type="entry name" value="Nitrogenase molybdenum iron protein domain"/>
    <property type="match status" value="2"/>
</dbReference>
<accession>A0A367G1E3</accession>
<reference evidence="2 3" key="1">
    <citation type="submission" date="2018-02" db="EMBL/GenBank/DDBJ databases">
        <title>Complete genome sequencing of Faecalibacterium prausnitzii strains isolated from the human gut.</title>
        <authorList>
            <person name="Fitzgerald B.C."/>
            <person name="Shkoporov A.N."/>
            <person name="Ross P.R."/>
            <person name="Hill C."/>
        </authorList>
    </citation>
    <scope>NUCLEOTIDE SEQUENCE [LARGE SCALE GENOMIC DNA]</scope>
    <source>
        <strain evidence="2 3">APC942/31-1</strain>
    </source>
</reference>
<name>A0A367G1E3_9FIRM</name>
<sequence length="438" mass="47964">MRQAYRIIPIYTADVSGVCSALYELGGMTVMHDPSGCNSTYNTHDEIRWYDQDSLIFISGLTDIDAIMGNDEKFLQDIEEAAKELKPKFIALASSPIPFMNGTDFQGLARALTARTEIPVFSVPTSGMHDYVYGAGLALAEIAGHFTGAAEETGRCSEVPTGSAERSTEKRSRKLNLLGATPLDLGPQSAVDAIKKRLKNYGWEILSTWAMGDTLEALSRAGEAAVNLVVSSVGIPAANVLKEKFGTPFLVGTPVEGYEEEISDALERIADRSCGEWVNKKDDSAEESGGQILGKQEELWKVTPEQVIYFQGRNSLSAVSDPSGESREMPDKDEVFFSVPDITIIGEPVTMGSLAAVIEQKYGKKVQLLCPLEITEGLLRKGDEAICGEEAMEEKLKTARIIVADPLYRPICPKTAIFYEMPHIAFSGRIYLRKYFSE</sequence>
<dbReference type="AlphaFoldDB" id="A0A367G1E3"/>
<dbReference type="PANTHER" id="PTHR42956">
    <property type="entry name" value="NITROGENASE IRON-MOLYBDENUM COFACTOR BIOSYNTHESIS PROTEIN NIFE"/>
    <property type="match status" value="1"/>
</dbReference>
<dbReference type="EMBL" id="PSQG01000012">
    <property type="protein sequence ID" value="RCH43719.1"/>
    <property type="molecule type" value="Genomic_DNA"/>
</dbReference>
<comment type="caution">
    <text evidence="2">The sequence shown here is derived from an EMBL/GenBank/DDBJ whole genome shotgun (WGS) entry which is preliminary data.</text>
</comment>
<dbReference type="InterPro" id="IPR000510">
    <property type="entry name" value="Nase/OxRdtase_comp1"/>
</dbReference>
<organism evidence="2 3">
    <name type="scientific">Blautia obeum</name>
    <dbReference type="NCBI Taxonomy" id="40520"/>
    <lineage>
        <taxon>Bacteria</taxon>
        <taxon>Bacillati</taxon>
        <taxon>Bacillota</taxon>
        <taxon>Clostridia</taxon>
        <taxon>Lachnospirales</taxon>
        <taxon>Lachnospiraceae</taxon>
        <taxon>Blautia</taxon>
    </lineage>
</organism>
<dbReference type="RefSeq" id="WP_114002185.1">
    <property type="nucleotide sequence ID" value="NZ_PSQG01000012.1"/>
</dbReference>
<protein>
    <submittedName>
        <fullName evidence="2">Oxidoreductase</fullName>
    </submittedName>
</protein>
<evidence type="ECO:0000313" key="2">
    <source>
        <dbReference type="EMBL" id="RCH43719.1"/>
    </source>
</evidence>
<gene>
    <name evidence="2" type="ORF">C4886_09460</name>
</gene>
<evidence type="ECO:0000259" key="1">
    <source>
        <dbReference type="Pfam" id="PF00148"/>
    </source>
</evidence>
<dbReference type="PANTHER" id="PTHR42956:SF1">
    <property type="entry name" value="NITROGENASE IRON-MOLYBDENUM COFACTOR BIOSYNTHESIS PROTEIN NIFE"/>
    <property type="match status" value="1"/>
</dbReference>
<dbReference type="Pfam" id="PF00148">
    <property type="entry name" value="Oxidored_nitro"/>
    <property type="match status" value="1"/>
</dbReference>
<dbReference type="InterPro" id="IPR049939">
    <property type="entry name" value="NifE-like"/>
</dbReference>